<dbReference type="AlphaFoldDB" id="A0A1V9FM12"/>
<accession>A0A1V9FM12</accession>
<proteinExistence type="predicted"/>
<reference evidence="2" key="1">
    <citation type="submission" date="2016-04" db="EMBL/GenBank/DDBJ databases">
        <authorList>
            <person name="Chen L."/>
            <person name="Zhuang W."/>
            <person name="Wang G."/>
        </authorList>
    </citation>
    <scope>NUCLEOTIDE SEQUENCE [LARGE SCALE GENOMIC DNA]</scope>
    <source>
        <strain evidence="2">208</strain>
    </source>
</reference>
<gene>
    <name evidence="1" type="ORF">A4R26_21445</name>
</gene>
<evidence type="ECO:0000313" key="2">
    <source>
        <dbReference type="Proteomes" id="UP000192276"/>
    </source>
</evidence>
<dbReference type="Proteomes" id="UP000192276">
    <property type="component" value="Unassembled WGS sequence"/>
</dbReference>
<dbReference type="EMBL" id="LWBP01000178">
    <property type="protein sequence ID" value="OQP59384.1"/>
    <property type="molecule type" value="Genomic_DNA"/>
</dbReference>
<name>A0A1V9FM12_9BACT</name>
<sequence>MLKIKVVLIGAAIIGSVFGAVAHRNKALCESQQQYVRFGNSYIPVGEYGEDYVCYAAGGTCTYYLANPFNPNSWTPCRTGAFSWLLK</sequence>
<dbReference type="RefSeq" id="WP_081164635.1">
    <property type="nucleotide sequence ID" value="NZ_LWBP01000178.1"/>
</dbReference>
<evidence type="ECO:0000313" key="1">
    <source>
        <dbReference type="EMBL" id="OQP59384.1"/>
    </source>
</evidence>
<organism evidence="1 2">
    <name type="scientific">Niastella populi</name>
    <dbReference type="NCBI Taxonomy" id="550983"/>
    <lineage>
        <taxon>Bacteria</taxon>
        <taxon>Pseudomonadati</taxon>
        <taxon>Bacteroidota</taxon>
        <taxon>Chitinophagia</taxon>
        <taxon>Chitinophagales</taxon>
        <taxon>Chitinophagaceae</taxon>
        <taxon>Niastella</taxon>
    </lineage>
</organism>
<keyword evidence="2" id="KW-1185">Reference proteome</keyword>
<protein>
    <submittedName>
        <fullName evidence="1">Uncharacterized protein</fullName>
    </submittedName>
</protein>
<comment type="caution">
    <text evidence="1">The sequence shown here is derived from an EMBL/GenBank/DDBJ whole genome shotgun (WGS) entry which is preliminary data.</text>
</comment>